<name>A0A078AKN5_STYLE</name>
<evidence type="ECO:0000313" key="2">
    <source>
        <dbReference type="EMBL" id="CDW82925.1"/>
    </source>
</evidence>
<accession>A0A078AKN5</accession>
<organism evidence="2 3">
    <name type="scientific">Stylonychia lemnae</name>
    <name type="common">Ciliate</name>
    <dbReference type="NCBI Taxonomy" id="5949"/>
    <lineage>
        <taxon>Eukaryota</taxon>
        <taxon>Sar</taxon>
        <taxon>Alveolata</taxon>
        <taxon>Ciliophora</taxon>
        <taxon>Intramacronucleata</taxon>
        <taxon>Spirotrichea</taxon>
        <taxon>Stichotrichia</taxon>
        <taxon>Sporadotrichida</taxon>
        <taxon>Oxytrichidae</taxon>
        <taxon>Stylonychinae</taxon>
        <taxon>Stylonychia</taxon>
    </lineage>
</organism>
<dbReference type="Proteomes" id="UP000039865">
    <property type="component" value="Unassembled WGS sequence"/>
</dbReference>
<feature type="coiled-coil region" evidence="1">
    <location>
        <begin position="106"/>
        <end position="133"/>
    </location>
</feature>
<dbReference type="AlphaFoldDB" id="A0A078AKN5"/>
<dbReference type="EMBL" id="CCKQ01011372">
    <property type="protein sequence ID" value="CDW82925.1"/>
    <property type="molecule type" value="Genomic_DNA"/>
</dbReference>
<proteinExistence type="predicted"/>
<evidence type="ECO:0000313" key="3">
    <source>
        <dbReference type="Proteomes" id="UP000039865"/>
    </source>
</evidence>
<evidence type="ECO:0000256" key="1">
    <source>
        <dbReference type="SAM" id="Coils"/>
    </source>
</evidence>
<sequence length="189" mass="22245">MKNSQAIKNASNKANTFYQKAKEDLHREEKEERLTYQNMLQYRISKIDQESDIDKNIGYNFKDRKLTRPDWLEKKNAPSKNETMMTNIMPARKKATETFDPTVTPHQEIIEEYESLREELKLAIKSKNEEELEYLVEEAIQKYPLELEGLICHGELIMKQLKEKKRSSLSDLDSFQPSEIDIIESNGEL</sequence>
<reference evidence="2 3" key="1">
    <citation type="submission" date="2014-06" db="EMBL/GenBank/DDBJ databases">
        <authorList>
            <person name="Swart Estienne"/>
        </authorList>
    </citation>
    <scope>NUCLEOTIDE SEQUENCE [LARGE SCALE GENOMIC DNA]</scope>
    <source>
        <strain evidence="2 3">130c</strain>
    </source>
</reference>
<keyword evidence="1" id="KW-0175">Coiled coil</keyword>
<protein>
    <submittedName>
        <fullName evidence="2">Uncharacterized protein</fullName>
    </submittedName>
</protein>
<keyword evidence="3" id="KW-1185">Reference proteome</keyword>
<dbReference type="InParanoid" id="A0A078AKN5"/>
<gene>
    <name evidence="2" type="primary">Contig1225.g1337</name>
    <name evidence="2" type="ORF">STYLEM_11962</name>
</gene>